<comment type="caution">
    <text evidence="1">The sequence shown here is derived from an EMBL/GenBank/DDBJ whole genome shotgun (WGS) entry which is preliminary data.</text>
</comment>
<evidence type="ECO:0000313" key="2">
    <source>
        <dbReference type="Proteomes" id="UP001054837"/>
    </source>
</evidence>
<proteinExistence type="predicted"/>
<protein>
    <submittedName>
        <fullName evidence="1">Uncharacterized protein</fullName>
    </submittedName>
</protein>
<accession>A0AAV4T5T0</accession>
<reference evidence="1 2" key="1">
    <citation type="submission" date="2021-06" db="EMBL/GenBank/DDBJ databases">
        <title>Caerostris darwini draft genome.</title>
        <authorList>
            <person name="Kono N."/>
            <person name="Arakawa K."/>
        </authorList>
    </citation>
    <scope>NUCLEOTIDE SEQUENCE [LARGE SCALE GENOMIC DNA]</scope>
</reference>
<evidence type="ECO:0000313" key="1">
    <source>
        <dbReference type="EMBL" id="GIY41640.1"/>
    </source>
</evidence>
<dbReference type="Proteomes" id="UP001054837">
    <property type="component" value="Unassembled WGS sequence"/>
</dbReference>
<organism evidence="1 2">
    <name type="scientific">Caerostris darwini</name>
    <dbReference type="NCBI Taxonomy" id="1538125"/>
    <lineage>
        <taxon>Eukaryota</taxon>
        <taxon>Metazoa</taxon>
        <taxon>Ecdysozoa</taxon>
        <taxon>Arthropoda</taxon>
        <taxon>Chelicerata</taxon>
        <taxon>Arachnida</taxon>
        <taxon>Araneae</taxon>
        <taxon>Araneomorphae</taxon>
        <taxon>Entelegynae</taxon>
        <taxon>Araneoidea</taxon>
        <taxon>Araneidae</taxon>
        <taxon>Caerostris</taxon>
    </lineage>
</organism>
<sequence>MCISFVRFVPQTDLQRRGVSNHKVQGSNAEQKDFGLGVATRCLREKEMATHHAESSFRLCLGTLSLLGTLWGENPTPIYIIRNPQQQIETATQFTLLHNYKFHPFSPPNEQQPLFPCSHKSIFGRELPNSERVPEHNRNDDSSLCVVISLSLLSIMSQYPFGNIFVRRSMTELYDPTSP</sequence>
<dbReference type="EMBL" id="BPLQ01009089">
    <property type="protein sequence ID" value="GIY41640.1"/>
    <property type="molecule type" value="Genomic_DNA"/>
</dbReference>
<dbReference type="AlphaFoldDB" id="A0AAV4T5T0"/>
<gene>
    <name evidence="1" type="ORF">CDAR_126911</name>
</gene>
<keyword evidence="2" id="KW-1185">Reference proteome</keyword>
<name>A0AAV4T5T0_9ARAC</name>